<dbReference type="SMART" id="SM01045">
    <property type="entry name" value="BURP"/>
    <property type="match status" value="1"/>
</dbReference>
<sequence>MFSIQPHSEHASLTSQTLADCEMPALKGEVKYCATSLESMIDFVVAELGSREIHTVVTSVVNKEEKVKARTYRVGDGGGKVISSKVVACHDVMFPYVVFYCHIFPGTRPYMVPLIADDGSQVNAIALCHFDTSKWNPGHASFQLLGVKPGTVPICHFIVKDLAWVPN</sequence>
<dbReference type="Pfam" id="PF03181">
    <property type="entry name" value="BURP"/>
    <property type="match status" value="1"/>
</dbReference>
<dbReference type="PROSITE" id="PS51277">
    <property type="entry name" value="BURP"/>
    <property type="match status" value="1"/>
</dbReference>
<evidence type="ECO:0000259" key="1">
    <source>
        <dbReference type="PROSITE" id="PS51277"/>
    </source>
</evidence>
<protein>
    <recommendedName>
        <fullName evidence="1">BURP domain-containing protein</fullName>
    </recommendedName>
</protein>
<gene>
    <name evidence="2" type="ORF">NYM_LOCUS2374</name>
</gene>
<evidence type="ECO:0000313" key="2">
    <source>
        <dbReference type="EMBL" id="VVV41655.1"/>
    </source>
</evidence>
<dbReference type="AlphaFoldDB" id="A0A5K0VKV8"/>
<feature type="domain" description="BURP" evidence="1">
    <location>
        <begin position="1"/>
        <end position="167"/>
    </location>
</feature>
<dbReference type="InterPro" id="IPR044816">
    <property type="entry name" value="BURP"/>
</dbReference>
<proteinExistence type="predicted"/>
<accession>A0A5K0VKV8</accession>
<dbReference type="EMBL" id="LR721774">
    <property type="protein sequence ID" value="VVV41655.1"/>
    <property type="molecule type" value="Genomic_DNA"/>
</dbReference>
<dbReference type="PANTHER" id="PTHR31236">
    <property type="entry name" value="BURP DOMAIN PROTEIN USPL1-LIKE"/>
    <property type="match status" value="1"/>
</dbReference>
<reference evidence="2" key="1">
    <citation type="submission" date="2019-09" db="EMBL/GenBank/DDBJ databases">
        <authorList>
            <person name="Zhang L."/>
        </authorList>
    </citation>
    <scope>NUCLEOTIDE SEQUENCE</scope>
</reference>
<dbReference type="PANTHER" id="PTHR31236:SF45">
    <property type="entry name" value="BURP DOMAIN-CONTAINING PROTEIN"/>
    <property type="match status" value="1"/>
</dbReference>
<name>A0A5K0VKV8_9MAGN</name>
<dbReference type="InterPro" id="IPR004873">
    <property type="entry name" value="BURP_dom"/>
</dbReference>
<dbReference type="Gramene" id="NC1G0135570.1">
    <property type="protein sequence ID" value="NC1G0135570.1:cds"/>
    <property type="gene ID" value="NC1G0135570"/>
</dbReference>
<organism evidence="2">
    <name type="scientific">Nymphaea colorata</name>
    <name type="common">pocket water lily</name>
    <dbReference type="NCBI Taxonomy" id="210225"/>
    <lineage>
        <taxon>Eukaryota</taxon>
        <taxon>Viridiplantae</taxon>
        <taxon>Streptophyta</taxon>
        <taxon>Embryophyta</taxon>
        <taxon>Tracheophyta</taxon>
        <taxon>Spermatophyta</taxon>
        <taxon>Magnoliopsida</taxon>
        <taxon>Nymphaeales</taxon>
        <taxon>Nymphaeaceae</taxon>
        <taxon>Nymphaea</taxon>
    </lineage>
</organism>